<feature type="transmembrane region" description="Helical" evidence="1">
    <location>
        <begin position="102"/>
        <end position="126"/>
    </location>
</feature>
<keyword evidence="3" id="KW-1185">Reference proteome</keyword>
<comment type="caution">
    <text evidence="2">The sequence shown here is derived from an EMBL/GenBank/DDBJ whole genome shotgun (WGS) entry which is preliminary data.</text>
</comment>
<reference evidence="2" key="1">
    <citation type="submission" date="2019-06" db="EMBL/GenBank/DDBJ databases">
        <authorList>
            <person name="Zheng W."/>
        </authorList>
    </citation>
    <scope>NUCLEOTIDE SEQUENCE</scope>
    <source>
        <strain evidence="2">QDHG01</strain>
    </source>
</reference>
<keyword evidence="1" id="KW-0472">Membrane</keyword>
<organism evidence="2 3">
    <name type="scientific">Halteria grandinella</name>
    <dbReference type="NCBI Taxonomy" id="5974"/>
    <lineage>
        <taxon>Eukaryota</taxon>
        <taxon>Sar</taxon>
        <taxon>Alveolata</taxon>
        <taxon>Ciliophora</taxon>
        <taxon>Intramacronucleata</taxon>
        <taxon>Spirotrichea</taxon>
        <taxon>Stichotrichia</taxon>
        <taxon>Sporadotrichida</taxon>
        <taxon>Halteriidae</taxon>
        <taxon>Halteria</taxon>
    </lineage>
</organism>
<evidence type="ECO:0000313" key="3">
    <source>
        <dbReference type="Proteomes" id="UP000785679"/>
    </source>
</evidence>
<accession>A0A8J8P3B7</accession>
<evidence type="ECO:0000256" key="1">
    <source>
        <dbReference type="SAM" id="Phobius"/>
    </source>
</evidence>
<sequence>MVSTIGFQIIQFQDRLVLRTKKPVKVSKRQYNYILYKDTQSAMSIPLLIDEKQQAFAKQLATLVEVTQYTSIAGGIFMSLLFRVFIYSVWSFLNDLSTLTNLSMISIAVPGIAHYIQSFILSLTYLDIKGLYR</sequence>
<dbReference type="AlphaFoldDB" id="A0A8J8P3B7"/>
<dbReference type="EMBL" id="RRYP01000518">
    <property type="protein sequence ID" value="TNV87292.1"/>
    <property type="molecule type" value="Genomic_DNA"/>
</dbReference>
<keyword evidence="1" id="KW-1133">Transmembrane helix</keyword>
<dbReference type="Proteomes" id="UP000785679">
    <property type="component" value="Unassembled WGS sequence"/>
</dbReference>
<feature type="transmembrane region" description="Helical" evidence="1">
    <location>
        <begin position="69"/>
        <end position="90"/>
    </location>
</feature>
<proteinExistence type="predicted"/>
<gene>
    <name evidence="2" type="ORF">FGO68_gene9419</name>
</gene>
<evidence type="ECO:0000313" key="2">
    <source>
        <dbReference type="EMBL" id="TNV87292.1"/>
    </source>
</evidence>
<name>A0A8J8P3B7_HALGN</name>
<protein>
    <submittedName>
        <fullName evidence="2">Uncharacterized protein</fullName>
    </submittedName>
</protein>
<keyword evidence="1" id="KW-0812">Transmembrane</keyword>